<keyword evidence="13" id="KW-1185">Reference proteome</keyword>
<feature type="transmembrane region" description="Helical" evidence="8">
    <location>
        <begin position="132"/>
        <end position="154"/>
    </location>
</feature>
<evidence type="ECO:0000313" key="12">
    <source>
        <dbReference type="Proteomes" id="UP000199398"/>
    </source>
</evidence>
<feature type="transmembrane region" description="Helical" evidence="8">
    <location>
        <begin position="391"/>
        <end position="410"/>
    </location>
</feature>
<feature type="transmembrane region" description="Helical" evidence="8">
    <location>
        <begin position="366"/>
        <end position="385"/>
    </location>
</feature>
<feature type="region of interest" description="Disordered" evidence="7">
    <location>
        <begin position="1"/>
        <end position="38"/>
    </location>
</feature>
<dbReference type="Gene3D" id="1.20.1250.20">
    <property type="entry name" value="MFS general substrate transporter like domains"/>
    <property type="match status" value="1"/>
</dbReference>
<evidence type="ECO:0000256" key="6">
    <source>
        <dbReference type="ARBA" id="ARBA00023136"/>
    </source>
</evidence>
<dbReference type="AlphaFoldDB" id="A0A1I4S4X8"/>
<feature type="transmembrane region" description="Helical" evidence="8">
    <location>
        <begin position="227"/>
        <end position="246"/>
    </location>
</feature>
<keyword evidence="6 8" id="KW-0472">Membrane</keyword>
<dbReference type="Proteomes" id="UP000199398">
    <property type="component" value="Unassembled WGS sequence"/>
</dbReference>
<evidence type="ECO:0000256" key="7">
    <source>
        <dbReference type="SAM" id="MobiDB-lite"/>
    </source>
</evidence>
<keyword evidence="5 8" id="KW-1133">Transmembrane helix</keyword>
<dbReference type="InterPro" id="IPR036259">
    <property type="entry name" value="MFS_trans_sf"/>
</dbReference>
<keyword evidence="2" id="KW-0813">Transport</keyword>
<dbReference type="Proteomes" id="UP000270697">
    <property type="component" value="Unassembled WGS sequence"/>
</dbReference>
<evidence type="ECO:0000313" key="13">
    <source>
        <dbReference type="Proteomes" id="UP000270697"/>
    </source>
</evidence>
<reference evidence="10 13" key="2">
    <citation type="submission" date="2018-10" db="EMBL/GenBank/DDBJ databases">
        <title>Sequencing the genomes of 1000 actinobacteria strains.</title>
        <authorList>
            <person name="Klenk H.-P."/>
        </authorList>
    </citation>
    <scope>NUCLEOTIDE SEQUENCE [LARGE SCALE GENOMIC DNA]</scope>
    <source>
        <strain evidence="10 13">DSM 45119</strain>
    </source>
</reference>
<feature type="transmembrane region" description="Helical" evidence="8">
    <location>
        <begin position="109"/>
        <end position="126"/>
    </location>
</feature>
<comment type="subcellular location">
    <subcellularLocation>
        <location evidence="1">Cell membrane</location>
        <topology evidence="1">Multi-pass membrane protein</topology>
    </subcellularLocation>
</comment>
<dbReference type="InterPro" id="IPR020846">
    <property type="entry name" value="MFS_dom"/>
</dbReference>
<reference evidence="11 12" key="1">
    <citation type="submission" date="2016-10" db="EMBL/GenBank/DDBJ databases">
        <authorList>
            <person name="de Groot N.N."/>
        </authorList>
    </citation>
    <scope>NUCLEOTIDE SEQUENCE [LARGE SCALE GENOMIC DNA]</scope>
    <source>
        <strain evidence="11 12">CPCC 201259</strain>
    </source>
</reference>
<feature type="transmembrane region" description="Helical" evidence="8">
    <location>
        <begin position="77"/>
        <end position="97"/>
    </location>
</feature>
<dbReference type="InterPro" id="IPR011701">
    <property type="entry name" value="MFS"/>
</dbReference>
<evidence type="ECO:0000259" key="9">
    <source>
        <dbReference type="PROSITE" id="PS50850"/>
    </source>
</evidence>
<evidence type="ECO:0000256" key="4">
    <source>
        <dbReference type="ARBA" id="ARBA00022692"/>
    </source>
</evidence>
<dbReference type="PANTHER" id="PTHR42718">
    <property type="entry name" value="MAJOR FACILITATOR SUPERFAMILY MULTIDRUG TRANSPORTER MFSC"/>
    <property type="match status" value="1"/>
</dbReference>
<dbReference type="STRING" id="455193.SAMN05421805_101842"/>
<protein>
    <submittedName>
        <fullName evidence="10">MFS family arabinose efflux permease</fullName>
    </submittedName>
    <submittedName>
        <fullName evidence="11">Predicted arabinose efflux permease, MFS family</fullName>
    </submittedName>
</protein>
<evidence type="ECO:0000313" key="11">
    <source>
        <dbReference type="EMBL" id="SFM59525.1"/>
    </source>
</evidence>
<feature type="compositionally biased region" description="Polar residues" evidence="7">
    <location>
        <begin position="1"/>
        <end position="10"/>
    </location>
</feature>
<sequence length="509" mass="51991">MPTPDSPNRTSGDRDATQPQEAPEREITPERNHHRESRRGGAVIGVLASCGIAVSLMQTLVVPLLPEFPRFLNTTPANAAWLITATLVAGAVCAPVLGRLGDMYGKRRMLLVSLAAMALGSAIGAVSDDFGAVLVGRVLQGAAIGVVPLGISIMRDELPEERITSGVALMSATLGIGGAVGLPVTGLVAEHFNWHWLFAGAAVFSLIEFALVRLVVPESPLRSGGRFDLVGALGLSAALTCLLLAISKGNDWGWTSPAVLGLLLTAAVLFAVWGGYELRTPSPLVDLRVSARPAVLLTNIASVLIGLAMFAGFMVGAQILQAPVGTGYGFGMSLVVTGLVLLPIGGAMGVFSPLSARISRRHGPRTTLIIGGSVLTAGNLAGSFLHDPLPLVVLNLTVVAIGGALAYGALPTLIMRAVPPAETAAANSLNTLARSIGTSSCSAIVVALTTGSVVQISGVEYPSVTAYSWVFLVAGSAALVAALIAAATPAARRYAPVTAQVATSGGGSR</sequence>
<organism evidence="11 12">
    <name type="scientific">Saccharopolyspora antimicrobica</name>
    <dbReference type="NCBI Taxonomy" id="455193"/>
    <lineage>
        <taxon>Bacteria</taxon>
        <taxon>Bacillati</taxon>
        <taxon>Actinomycetota</taxon>
        <taxon>Actinomycetes</taxon>
        <taxon>Pseudonocardiales</taxon>
        <taxon>Pseudonocardiaceae</taxon>
        <taxon>Saccharopolyspora</taxon>
    </lineage>
</organism>
<feature type="transmembrane region" description="Helical" evidence="8">
    <location>
        <begin position="294"/>
        <end position="320"/>
    </location>
</feature>
<feature type="transmembrane region" description="Helical" evidence="8">
    <location>
        <begin position="431"/>
        <end position="454"/>
    </location>
</feature>
<feature type="transmembrane region" description="Helical" evidence="8">
    <location>
        <begin position="252"/>
        <end position="273"/>
    </location>
</feature>
<dbReference type="PANTHER" id="PTHR42718:SF46">
    <property type="entry name" value="BLR6921 PROTEIN"/>
    <property type="match status" value="1"/>
</dbReference>
<accession>A0A1I4S4X8</accession>
<proteinExistence type="predicted"/>
<dbReference type="GO" id="GO:0005886">
    <property type="term" value="C:plasma membrane"/>
    <property type="evidence" value="ECO:0007669"/>
    <property type="project" value="UniProtKB-SubCell"/>
</dbReference>
<dbReference type="CDD" id="cd17504">
    <property type="entry name" value="MFS_MMR_MDR_like"/>
    <property type="match status" value="1"/>
</dbReference>
<dbReference type="Gene3D" id="1.20.1720.10">
    <property type="entry name" value="Multidrug resistance protein D"/>
    <property type="match status" value="1"/>
</dbReference>
<evidence type="ECO:0000256" key="5">
    <source>
        <dbReference type="ARBA" id="ARBA00022989"/>
    </source>
</evidence>
<dbReference type="GO" id="GO:0022857">
    <property type="term" value="F:transmembrane transporter activity"/>
    <property type="evidence" value="ECO:0007669"/>
    <property type="project" value="InterPro"/>
</dbReference>
<feature type="domain" description="Major facilitator superfamily (MFS) profile" evidence="9">
    <location>
        <begin position="43"/>
        <end position="493"/>
    </location>
</feature>
<dbReference type="PROSITE" id="PS50850">
    <property type="entry name" value="MFS"/>
    <property type="match status" value="1"/>
</dbReference>
<gene>
    <name evidence="10" type="ORF">ATL45_6012</name>
    <name evidence="11" type="ORF">SAMN05421805_101842</name>
</gene>
<evidence type="ECO:0000256" key="2">
    <source>
        <dbReference type="ARBA" id="ARBA00022448"/>
    </source>
</evidence>
<feature type="compositionally biased region" description="Basic and acidic residues" evidence="7">
    <location>
        <begin position="11"/>
        <end position="33"/>
    </location>
</feature>
<feature type="transmembrane region" description="Helical" evidence="8">
    <location>
        <begin position="41"/>
        <end position="65"/>
    </location>
</feature>
<keyword evidence="3" id="KW-1003">Cell membrane</keyword>
<evidence type="ECO:0000256" key="1">
    <source>
        <dbReference type="ARBA" id="ARBA00004651"/>
    </source>
</evidence>
<keyword evidence="4 8" id="KW-0812">Transmembrane</keyword>
<dbReference type="EMBL" id="RBXX01000002">
    <property type="protein sequence ID" value="RKT87592.1"/>
    <property type="molecule type" value="Genomic_DNA"/>
</dbReference>
<evidence type="ECO:0000256" key="3">
    <source>
        <dbReference type="ARBA" id="ARBA00022475"/>
    </source>
</evidence>
<feature type="transmembrane region" description="Helical" evidence="8">
    <location>
        <begin position="332"/>
        <end position="354"/>
    </location>
</feature>
<dbReference type="Pfam" id="PF07690">
    <property type="entry name" value="MFS_1"/>
    <property type="match status" value="1"/>
</dbReference>
<dbReference type="SUPFAM" id="SSF103473">
    <property type="entry name" value="MFS general substrate transporter"/>
    <property type="match status" value="1"/>
</dbReference>
<dbReference type="EMBL" id="FOUP01000001">
    <property type="protein sequence ID" value="SFM59525.1"/>
    <property type="molecule type" value="Genomic_DNA"/>
</dbReference>
<evidence type="ECO:0000256" key="8">
    <source>
        <dbReference type="SAM" id="Phobius"/>
    </source>
</evidence>
<name>A0A1I4S4X8_9PSEU</name>
<feature type="transmembrane region" description="Helical" evidence="8">
    <location>
        <begin position="194"/>
        <end position="215"/>
    </location>
</feature>
<feature type="transmembrane region" description="Helical" evidence="8">
    <location>
        <begin position="166"/>
        <end position="188"/>
    </location>
</feature>
<feature type="transmembrane region" description="Helical" evidence="8">
    <location>
        <begin position="466"/>
        <end position="486"/>
    </location>
</feature>
<evidence type="ECO:0000313" key="10">
    <source>
        <dbReference type="EMBL" id="RKT87592.1"/>
    </source>
</evidence>